<dbReference type="SUPFAM" id="SSF103088">
    <property type="entry name" value="OmpA-like"/>
    <property type="match status" value="1"/>
</dbReference>
<organism evidence="9 15">
    <name type="scientific">Roseburia inulinivorans</name>
    <dbReference type="NCBI Taxonomy" id="360807"/>
    <lineage>
        <taxon>Bacteria</taxon>
        <taxon>Bacillati</taxon>
        <taxon>Bacillota</taxon>
        <taxon>Clostridia</taxon>
        <taxon>Lachnospirales</taxon>
        <taxon>Lachnospiraceae</taxon>
        <taxon>Roseburia</taxon>
    </lineage>
</organism>
<accession>A0A0M6WBK7</accession>
<dbReference type="AlphaFoldDB" id="A0A0M6WBK7"/>
<dbReference type="STRING" id="360807.ERS852392_00516"/>
<dbReference type="EMBL" id="QSFX01000001">
    <property type="protein sequence ID" value="RHA91800.1"/>
    <property type="molecule type" value="Genomic_DNA"/>
</dbReference>
<dbReference type="Proteomes" id="UP000266391">
    <property type="component" value="Unassembled WGS sequence"/>
</dbReference>
<dbReference type="Gene3D" id="3.30.1330.60">
    <property type="entry name" value="OmpA-like domain"/>
    <property type="match status" value="1"/>
</dbReference>
<dbReference type="PANTHER" id="PTHR30329">
    <property type="entry name" value="STATOR ELEMENT OF FLAGELLAR MOTOR COMPLEX"/>
    <property type="match status" value="1"/>
</dbReference>
<comment type="subcellular location">
    <subcellularLocation>
        <location evidence="1">Cell membrane</location>
        <topology evidence="1">Single-pass membrane protein</topology>
    </subcellularLocation>
</comment>
<dbReference type="Proteomes" id="UP000049828">
    <property type="component" value="Unassembled WGS sequence"/>
</dbReference>
<sequence>MARKKTEEAPAGAPAWMATFSDLMNLLLCFFVLLFSMSTVDAEKFEMVIASLQSSFSILPSGGASIGDGEMVSSGVSQLQMYDIYYNQMANTQTTDDTSESSDVAEEYKEEALAESEQMAEQVQDLVAQYGIQDQVEIDFNAEYVLLNLNGAVLFDSGKSEIKSEAYPLMDKIGKILQSYQQNMIEIEGHTDNIPFTHSSKYENNDVLSMYRALYVADYMRNITTIDPSHIKSSGRGEYVPIADNSTPEGRARNRRVEIKIYNSYYSEIN</sequence>
<dbReference type="Proteomes" id="UP000283492">
    <property type="component" value="Unassembled WGS sequence"/>
</dbReference>
<dbReference type="EMBL" id="CYXX01000002">
    <property type="protein sequence ID" value="CUM78132.1"/>
    <property type="molecule type" value="Genomic_DNA"/>
</dbReference>
<evidence type="ECO:0000313" key="18">
    <source>
        <dbReference type="Proteomes" id="UP000266391"/>
    </source>
</evidence>
<evidence type="ECO:0000313" key="12">
    <source>
        <dbReference type="EMBL" id="RGQ53683.1"/>
    </source>
</evidence>
<dbReference type="Proteomes" id="UP000095453">
    <property type="component" value="Unassembled WGS sequence"/>
</dbReference>
<dbReference type="RefSeq" id="WP_007883791.1">
    <property type="nucleotide sequence ID" value="NZ_CABJFX010000001.1"/>
</dbReference>
<evidence type="ECO:0000313" key="9">
    <source>
        <dbReference type="EMBL" id="CRL33213.1"/>
    </source>
</evidence>
<dbReference type="PROSITE" id="PS51123">
    <property type="entry name" value="OMPA_2"/>
    <property type="match status" value="1"/>
</dbReference>
<dbReference type="InterPro" id="IPR025713">
    <property type="entry name" value="MotB-like_N_dom"/>
</dbReference>
<dbReference type="EMBL" id="CVRS01000016">
    <property type="protein sequence ID" value="CRL33213.1"/>
    <property type="molecule type" value="Genomic_DNA"/>
</dbReference>
<dbReference type="InterPro" id="IPR036737">
    <property type="entry name" value="OmpA-like_sf"/>
</dbReference>
<dbReference type="Pfam" id="PF00691">
    <property type="entry name" value="OmpA"/>
    <property type="match status" value="1"/>
</dbReference>
<evidence type="ECO:0000256" key="3">
    <source>
        <dbReference type="ARBA" id="ARBA00022475"/>
    </source>
</evidence>
<name>A0A0M6WBK7_9FIRM</name>
<keyword evidence="5" id="KW-1133">Transmembrane helix</keyword>
<dbReference type="Proteomes" id="UP000283738">
    <property type="component" value="Unassembled WGS sequence"/>
</dbReference>
<dbReference type="PANTHER" id="PTHR30329:SF21">
    <property type="entry name" value="LIPOPROTEIN YIAD-RELATED"/>
    <property type="match status" value="1"/>
</dbReference>
<proteinExistence type="inferred from homology"/>
<keyword evidence="3" id="KW-1003">Cell membrane</keyword>
<evidence type="ECO:0000313" key="20">
    <source>
        <dbReference type="Proteomes" id="UP000283738"/>
    </source>
</evidence>
<keyword evidence="6 7" id="KW-0472">Membrane</keyword>
<dbReference type="CDD" id="cd07185">
    <property type="entry name" value="OmpA_C-like"/>
    <property type="match status" value="1"/>
</dbReference>
<dbReference type="Proteomes" id="UP000095395">
    <property type="component" value="Unassembled WGS sequence"/>
</dbReference>
<dbReference type="EMBL" id="QSIQ01000005">
    <property type="protein sequence ID" value="RHD04741.1"/>
    <property type="molecule type" value="Genomic_DNA"/>
</dbReference>
<protein>
    <submittedName>
        <fullName evidence="9 12">Chemotaxis protein</fullName>
    </submittedName>
    <submittedName>
        <fullName evidence="10">Outer membrane protein OmpAb</fullName>
    </submittedName>
</protein>
<comment type="similarity">
    <text evidence="2">Belongs to the MotB family.</text>
</comment>
<feature type="domain" description="OmpA-like" evidence="8">
    <location>
        <begin position="142"/>
        <end position="265"/>
    </location>
</feature>
<gene>
    <name evidence="14" type="ORF">DW813_04820</name>
    <name evidence="13" type="ORF">DW914_01030</name>
    <name evidence="12" type="ORF">DWY96_03050</name>
    <name evidence="11" type="ORF">ERS852392_00516</name>
    <name evidence="10" type="ORF">ERS852444_00463</name>
    <name evidence="9" type="ORF">RIL183_01551</name>
</gene>
<evidence type="ECO:0000256" key="4">
    <source>
        <dbReference type="ARBA" id="ARBA00022692"/>
    </source>
</evidence>
<dbReference type="GeneID" id="75163924"/>
<evidence type="ECO:0000313" key="14">
    <source>
        <dbReference type="EMBL" id="RHD04741.1"/>
    </source>
</evidence>
<evidence type="ECO:0000256" key="5">
    <source>
        <dbReference type="ARBA" id="ARBA00022989"/>
    </source>
</evidence>
<keyword evidence="15" id="KW-1185">Reference proteome</keyword>
<evidence type="ECO:0000313" key="13">
    <source>
        <dbReference type="EMBL" id="RHA91800.1"/>
    </source>
</evidence>
<dbReference type="GO" id="GO:0005886">
    <property type="term" value="C:plasma membrane"/>
    <property type="evidence" value="ECO:0007669"/>
    <property type="project" value="UniProtKB-SubCell"/>
</dbReference>
<dbReference type="OrthoDB" id="9815217at2"/>
<evidence type="ECO:0000313" key="11">
    <source>
        <dbReference type="EMBL" id="CUN48140.1"/>
    </source>
</evidence>
<dbReference type="EMBL" id="CYYR01000002">
    <property type="protein sequence ID" value="CUN48140.1"/>
    <property type="molecule type" value="Genomic_DNA"/>
</dbReference>
<reference evidence="18 19" key="3">
    <citation type="submission" date="2018-08" db="EMBL/GenBank/DDBJ databases">
        <title>A genome reference for cultivated species of the human gut microbiota.</title>
        <authorList>
            <person name="Zou Y."/>
            <person name="Xue W."/>
            <person name="Luo G."/>
        </authorList>
    </citation>
    <scope>NUCLEOTIDE SEQUENCE [LARGE SCALE GENOMIC DNA]</scope>
    <source>
        <strain evidence="12 20">AF28-15</strain>
        <strain evidence="14 18">AM32-8LB</strain>
        <strain evidence="13 19">AM42-1AC</strain>
    </source>
</reference>
<dbReference type="InterPro" id="IPR050330">
    <property type="entry name" value="Bact_OuterMem_StrucFunc"/>
</dbReference>
<dbReference type="InterPro" id="IPR006665">
    <property type="entry name" value="OmpA-like"/>
</dbReference>
<reference evidence="9" key="1">
    <citation type="submission" date="2015-05" db="EMBL/GenBank/DDBJ databases">
        <authorList>
            <person name="Wang D.B."/>
            <person name="Wang M."/>
        </authorList>
    </citation>
    <scope>NUCLEOTIDE SEQUENCE [LARGE SCALE GENOMIC DNA]</scope>
    <source>
        <strain evidence="9">L1-83</strain>
    </source>
</reference>
<keyword evidence="4" id="KW-0812">Transmembrane</keyword>
<evidence type="ECO:0000259" key="8">
    <source>
        <dbReference type="PROSITE" id="PS51123"/>
    </source>
</evidence>
<dbReference type="Pfam" id="PF13677">
    <property type="entry name" value="MotB_plug"/>
    <property type="match status" value="1"/>
</dbReference>
<reference evidence="15" key="2">
    <citation type="submission" date="2015-05" db="EMBL/GenBank/DDBJ databases">
        <authorList>
            <consortium name="Pathogen Informatics"/>
        </authorList>
    </citation>
    <scope>NUCLEOTIDE SEQUENCE [LARGE SCALE GENOMIC DNA]</scope>
    <source>
        <strain evidence="11 16">2789STDY5608835</strain>
        <strain evidence="10 17">2789STDY5608887</strain>
        <strain evidence="15">L1-83</strain>
    </source>
</reference>
<evidence type="ECO:0000313" key="17">
    <source>
        <dbReference type="Proteomes" id="UP000095453"/>
    </source>
</evidence>
<evidence type="ECO:0000256" key="2">
    <source>
        <dbReference type="ARBA" id="ARBA00008914"/>
    </source>
</evidence>
<evidence type="ECO:0000313" key="19">
    <source>
        <dbReference type="Proteomes" id="UP000283492"/>
    </source>
</evidence>
<evidence type="ECO:0000256" key="6">
    <source>
        <dbReference type="ARBA" id="ARBA00023136"/>
    </source>
</evidence>
<evidence type="ECO:0000313" key="10">
    <source>
        <dbReference type="EMBL" id="CUM78132.1"/>
    </source>
</evidence>
<dbReference type="EMBL" id="QRTF01000004">
    <property type="protein sequence ID" value="RGQ53683.1"/>
    <property type="molecule type" value="Genomic_DNA"/>
</dbReference>
<evidence type="ECO:0000313" key="16">
    <source>
        <dbReference type="Proteomes" id="UP000095395"/>
    </source>
</evidence>
<evidence type="ECO:0000256" key="1">
    <source>
        <dbReference type="ARBA" id="ARBA00004162"/>
    </source>
</evidence>
<evidence type="ECO:0000313" key="15">
    <source>
        <dbReference type="Proteomes" id="UP000049828"/>
    </source>
</evidence>
<evidence type="ECO:0000256" key="7">
    <source>
        <dbReference type="PROSITE-ProRule" id="PRU00473"/>
    </source>
</evidence>